<comment type="caution">
    <text evidence="4">The sequence shown here is derived from an EMBL/GenBank/DDBJ whole genome shotgun (WGS) entry which is preliminary data.</text>
</comment>
<keyword evidence="1 4" id="KW-0808">Transferase</keyword>
<dbReference type="GO" id="GO:0016746">
    <property type="term" value="F:acyltransferase activity"/>
    <property type="evidence" value="ECO:0007669"/>
    <property type="project" value="UniProtKB-KW"/>
</dbReference>
<dbReference type="PANTHER" id="PTHR43800">
    <property type="entry name" value="PEPTIDYL-LYSINE N-ACETYLTRANSFERASE YJAB"/>
    <property type="match status" value="1"/>
</dbReference>
<proteinExistence type="predicted"/>
<evidence type="ECO:0000313" key="5">
    <source>
        <dbReference type="Proteomes" id="UP001595909"/>
    </source>
</evidence>
<organism evidence="4 5">
    <name type="scientific">Actinomycetospora chibensis</name>
    <dbReference type="NCBI Taxonomy" id="663606"/>
    <lineage>
        <taxon>Bacteria</taxon>
        <taxon>Bacillati</taxon>
        <taxon>Actinomycetota</taxon>
        <taxon>Actinomycetes</taxon>
        <taxon>Pseudonocardiales</taxon>
        <taxon>Pseudonocardiaceae</taxon>
        <taxon>Actinomycetospora</taxon>
    </lineage>
</organism>
<keyword evidence="5" id="KW-1185">Reference proteome</keyword>
<dbReference type="RefSeq" id="WP_274189515.1">
    <property type="nucleotide sequence ID" value="NZ_BAABHN010000050.1"/>
</dbReference>
<accession>A0ABV9RN16</accession>
<dbReference type="PANTHER" id="PTHR43800:SF1">
    <property type="entry name" value="PEPTIDYL-LYSINE N-ACETYLTRANSFERASE YJAB"/>
    <property type="match status" value="1"/>
</dbReference>
<dbReference type="Gene3D" id="3.40.630.30">
    <property type="match status" value="1"/>
</dbReference>
<dbReference type="Pfam" id="PF13673">
    <property type="entry name" value="Acetyltransf_10"/>
    <property type="match status" value="1"/>
</dbReference>
<dbReference type="EMBL" id="JBHSIM010000050">
    <property type="protein sequence ID" value="MFC4835593.1"/>
    <property type="molecule type" value="Genomic_DNA"/>
</dbReference>
<evidence type="ECO:0000259" key="3">
    <source>
        <dbReference type="PROSITE" id="PS51186"/>
    </source>
</evidence>
<gene>
    <name evidence="4" type="ORF">ACFPEL_24500</name>
</gene>
<evidence type="ECO:0000256" key="1">
    <source>
        <dbReference type="ARBA" id="ARBA00022679"/>
    </source>
</evidence>
<evidence type="ECO:0000256" key="2">
    <source>
        <dbReference type="ARBA" id="ARBA00023315"/>
    </source>
</evidence>
<dbReference type="SUPFAM" id="SSF55729">
    <property type="entry name" value="Acyl-CoA N-acyltransferases (Nat)"/>
    <property type="match status" value="1"/>
</dbReference>
<dbReference type="InterPro" id="IPR016181">
    <property type="entry name" value="Acyl_CoA_acyltransferase"/>
</dbReference>
<dbReference type="Proteomes" id="UP001595909">
    <property type="component" value="Unassembled WGS sequence"/>
</dbReference>
<dbReference type="EC" id="2.3.1.-" evidence="4"/>
<evidence type="ECO:0000313" key="4">
    <source>
        <dbReference type="EMBL" id="MFC4835593.1"/>
    </source>
</evidence>
<protein>
    <submittedName>
        <fullName evidence="4">GNAT family N-acetyltransferase</fullName>
        <ecNumber evidence="4">2.3.1.-</ecNumber>
    </submittedName>
</protein>
<dbReference type="PROSITE" id="PS51186">
    <property type="entry name" value="GNAT"/>
    <property type="match status" value="1"/>
</dbReference>
<dbReference type="CDD" id="cd04301">
    <property type="entry name" value="NAT_SF"/>
    <property type="match status" value="1"/>
</dbReference>
<feature type="domain" description="N-acetyltransferase" evidence="3">
    <location>
        <begin position="7"/>
        <end position="149"/>
    </location>
</feature>
<name>A0ABV9RN16_9PSEU</name>
<reference evidence="5" key="1">
    <citation type="journal article" date="2019" name="Int. J. Syst. Evol. Microbiol.">
        <title>The Global Catalogue of Microorganisms (GCM) 10K type strain sequencing project: providing services to taxonomists for standard genome sequencing and annotation.</title>
        <authorList>
            <consortium name="The Broad Institute Genomics Platform"/>
            <consortium name="The Broad Institute Genome Sequencing Center for Infectious Disease"/>
            <person name="Wu L."/>
            <person name="Ma J."/>
        </authorList>
    </citation>
    <scope>NUCLEOTIDE SEQUENCE [LARGE SCALE GENOMIC DNA]</scope>
    <source>
        <strain evidence="5">CCUG 50347</strain>
    </source>
</reference>
<sequence>MTAPTPWSLRDAGPDDLEDVLRVWRRAVEATHDFLAPADVDGFEVQLRRELPRLVLRLATDPGDGSVVGFLTARGGEVDGLFVDPSVHGRGAGTALLEEVAAHHPILTLDVNEQNPAARAWYGRRGFVEVGRSATDADGKPFPIIHLRRSSARG</sequence>
<dbReference type="InterPro" id="IPR000182">
    <property type="entry name" value="GNAT_dom"/>
</dbReference>
<keyword evidence="2 4" id="KW-0012">Acyltransferase</keyword>